<dbReference type="EMBL" id="PQXH01000143">
    <property type="protein sequence ID" value="TGO10153.1"/>
    <property type="molecule type" value="Genomic_DNA"/>
</dbReference>
<dbReference type="Proteomes" id="UP000297777">
    <property type="component" value="Unassembled WGS sequence"/>
</dbReference>
<proteinExistence type="predicted"/>
<protein>
    <submittedName>
        <fullName evidence="1">Uncharacterized protein</fullName>
    </submittedName>
</protein>
<evidence type="ECO:0000313" key="1">
    <source>
        <dbReference type="EMBL" id="TGO10153.1"/>
    </source>
</evidence>
<dbReference type="AlphaFoldDB" id="A0A4Z1EIF4"/>
<reference evidence="1 2" key="1">
    <citation type="submission" date="2017-12" db="EMBL/GenBank/DDBJ databases">
        <title>Comparative genomics of Botrytis spp.</title>
        <authorList>
            <person name="Valero-Jimenez C.A."/>
            <person name="Tapia P."/>
            <person name="Veloso J."/>
            <person name="Silva-Moreno E."/>
            <person name="Staats M."/>
            <person name="Valdes J.H."/>
            <person name="Van Kan J.A.L."/>
        </authorList>
    </citation>
    <scope>NUCLEOTIDE SEQUENCE [LARGE SCALE GENOMIC DNA]</scope>
    <source>
        <strain evidence="1 2">Bt9001</strain>
    </source>
</reference>
<gene>
    <name evidence="1" type="ORF">BTUL_0143g00240</name>
</gene>
<organism evidence="1 2">
    <name type="scientific">Botrytis tulipae</name>
    <dbReference type="NCBI Taxonomy" id="87230"/>
    <lineage>
        <taxon>Eukaryota</taxon>
        <taxon>Fungi</taxon>
        <taxon>Dikarya</taxon>
        <taxon>Ascomycota</taxon>
        <taxon>Pezizomycotina</taxon>
        <taxon>Leotiomycetes</taxon>
        <taxon>Helotiales</taxon>
        <taxon>Sclerotiniaceae</taxon>
        <taxon>Botrytis</taxon>
    </lineage>
</organism>
<evidence type="ECO:0000313" key="2">
    <source>
        <dbReference type="Proteomes" id="UP000297777"/>
    </source>
</evidence>
<comment type="caution">
    <text evidence="1">The sequence shown here is derived from an EMBL/GenBank/DDBJ whole genome shotgun (WGS) entry which is preliminary data.</text>
</comment>
<sequence length="61" mass="7199">MAFTHLLPTSNQIQRVEMIEDLQWCLVLTVIVWGVSRRADYKQDTSYTCEEQESSKELNTY</sequence>
<accession>A0A4Z1EIF4</accession>
<keyword evidence="2" id="KW-1185">Reference proteome</keyword>
<name>A0A4Z1EIF4_9HELO</name>